<sequence length="35" mass="4142">MLVLKILEQEDFILLLKKYLMKLVSPQPTEVVKKL</sequence>
<dbReference type="AlphaFoldDB" id="A0A383CAL3"/>
<dbReference type="EMBL" id="UINC01206831">
    <property type="protein sequence ID" value="SVE28648.1"/>
    <property type="molecule type" value="Genomic_DNA"/>
</dbReference>
<reference evidence="1" key="1">
    <citation type="submission" date="2018-05" db="EMBL/GenBank/DDBJ databases">
        <authorList>
            <person name="Lanie J.A."/>
            <person name="Ng W.-L."/>
            <person name="Kazmierczak K.M."/>
            <person name="Andrzejewski T.M."/>
            <person name="Davidsen T.M."/>
            <person name="Wayne K.J."/>
            <person name="Tettelin H."/>
            <person name="Glass J.I."/>
            <person name="Rusch D."/>
            <person name="Podicherti R."/>
            <person name="Tsui H.-C.T."/>
            <person name="Winkler M.E."/>
        </authorList>
    </citation>
    <scope>NUCLEOTIDE SEQUENCE</scope>
</reference>
<organism evidence="1">
    <name type="scientific">marine metagenome</name>
    <dbReference type="NCBI Taxonomy" id="408172"/>
    <lineage>
        <taxon>unclassified sequences</taxon>
        <taxon>metagenomes</taxon>
        <taxon>ecological metagenomes</taxon>
    </lineage>
</organism>
<protein>
    <submittedName>
        <fullName evidence="1">Uncharacterized protein</fullName>
    </submittedName>
</protein>
<evidence type="ECO:0000313" key="1">
    <source>
        <dbReference type="EMBL" id="SVE28648.1"/>
    </source>
</evidence>
<accession>A0A383CAL3</accession>
<gene>
    <name evidence="1" type="ORF">METZ01_LOCUS481502</name>
</gene>
<proteinExistence type="predicted"/>
<name>A0A383CAL3_9ZZZZ</name>